<dbReference type="InterPro" id="IPR038765">
    <property type="entry name" value="Papain-like_cys_pep_sf"/>
</dbReference>
<dbReference type="PROSITE" id="PS51935">
    <property type="entry name" value="NLPC_P60"/>
    <property type="match status" value="1"/>
</dbReference>
<dbReference type="Gene3D" id="1.10.530.10">
    <property type="match status" value="1"/>
</dbReference>
<dbReference type="SUPFAM" id="SSF54001">
    <property type="entry name" value="Cysteine proteinases"/>
    <property type="match status" value="1"/>
</dbReference>
<dbReference type="InterPro" id="IPR000189">
    <property type="entry name" value="Transglyc_AS"/>
</dbReference>
<evidence type="ECO:0000256" key="3">
    <source>
        <dbReference type="ARBA" id="ARBA00022670"/>
    </source>
</evidence>
<comment type="similarity">
    <text evidence="2">Belongs to the transglycosylase Slt family.</text>
</comment>
<dbReference type="AlphaFoldDB" id="A0AAE3W2S7"/>
<evidence type="ECO:0000313" key="8">
    <source>
        <dbReference type="Proteomes" id="UP001240236"/>
    </source>
</evidence>
<dbReference type="EMBL" id="JAUSUZ010000001">
    <property type="protein sequence ID" value="MDQ0368232.1"/>
    <property type="molecule type" value="Genomic_DNA"/>
</dbReference>
<dbReference type="Gene3D" id="3.90.1720.10">
    <property type="entry name" value="endopeptidase domain like (from Nostoc punctiforme)"/>
    <property type="match status" value="1"/>
</dbReference>
<dbReference type="SUPFAM" id="SSF53955">
    <property type="entry name" value="Lysozyme-like"/>
    <property type="match status" value="1"/>
</dbReference>
<feature type="domain" description="NlpC/P60" evidence="6">
    <location>
        <begin position="60"/>
        <end position="182"/>
    </location>
</feature>
<dbReference type="GO" id="GO:0006508">
    <property type="term" value="P:proteolysis"/>
    <property type="evidence" value="ECO:0007669"/>
    <property type="project" value="UniProtKB-KW"/>
</dbReference>
<name>A0AAE3W2S7_9ACTN</name>
<sequence>MIKGIANVQQRIAQLQTQLGLNPTSTNPVTVSTTSTTAAKGASFASALTAATGSSPATSGATGAGIVEAAKKYLGVPYVFGSTNPDKGLDCSSLVQRAYSDMGVKLPRIAADQAKAGTAVQSLAQAKPGDILAFNRPVDHVGIYLGDNKMIAAPKPGDHVKIQKVYETPSTIRRVIDESAATGPVSAAAVPGLRAAALGTSASLSGVPYADLFTQAAAKHGVPAKLLAAVAKVESGYNPRAVSPAGAQGLMQLMPSTARGLGVDNAFDPKQAIEGAAKLLKSNLKEFKSLDLALAAYNAGGGAVRKYDGIPPFAETQAYVPKVKAALAALG</sequence>
<dbReference type="Proteomes" id="UP001240236">
    <property type="component" value="Unassembled WGS sequence"/>
</dbReference>
<evidence type="ECO:0000256" key="4">
    <source>
        <dbReference type="ARBA" id="ARBA00022801"/>
    </source>
</evidence>
<dbReference type="PANTHER" id="PTHR37423:SF2">
    <property type="entry name" value="MEMBRANE-BOUND LYTIC MUREIN TRANSGLYCOSYLASE C"/>
    <property type="match status" value="1"/>
</dbReference>
<dbReference type="InterPro" id="IPR008258">
    <property type="entry name" value="Transglycosylase_SLT_dom_1"/>
</dbReference>
<dbReference type="RefSeq" id="WP_307242685.1">
    <property type="nucleotide sequence ID" value="NZ_JAUSUZ010000001.1"/>
</dbReference>
<keyword evidence="8" id="KW-1185">Reference proteome</keyword>
<evidence type="ECO:0000256" key="1">
    <source>
        <dbReference type="ARBA" id="ARBA00007074"/>
    </source>
</evidence>
<comment type="caution">
    <text evidence="7">The sequence shown here is derived from an EMBL/GenBank/DDBJ whole genome shotgun (WGS) entry which is preliminary data.</text>
</comment>
<dbReference type="PANTHER" id="PTHR37423">
    <property type="entry name" value="SOLUBLE LYTIC MUREIN TRANSGLYCOSYLASE-RELATED"/>
    <property type="match status" value="1"/>
</dbReference>
<gene>
    <name evidence="7" type="ORF">J2S42_004901</name>
</gene>
<evidence type="ECO:0000259" key="6">
    <source>
        <dbReference type="PROSITE" id="PS51935"/>
    </source>
</evidence>
<accession>A0AAE3W2S7</accession>
<dbReference type="InterPro" id="IPR023346">
    <property type="entry name" value="Lysozyme-like_dom_sf"/>
</dbReference>
<keyword evidence="5" id="KW-0788">Thiol protease</keyword>
<dbReference type="GO" id="GO:0008933">
    <property type="term" value="F:peptidoglycan lytic transglycosylase activity"/>
    <property type="evidence" value="ECO:0007669"/>
    <property type="project" value="InterPro"/>
</dbReference>
<dbReference type="GO" id="GO:0000270">
    <property type="term" value="P:peptidoglycan metabolic process"/>
    <property type="evidence" value="ECO:0007669"/>
    <property type="project" value="InterPro"/>
</dbReference>
<reference evidence="7 8" key="1">
    <citation type="submission" date="2023-07" db="EMBL/GenBank/DDBJ databases">
        <title>Sequencing the genomes of 1000 actinobacteria strains.</title>
        <authorList>
            <person name="Klenk H.-P."/>
        </authorList>
    </citation>
    <scope>NUCLEOTIDE SEQUENCE [LARGE SCALE GENOMIC DNA]</scope>
    <source>
        <strain evidence="7 8">DSM 44709</strain>
    </source>
</reference>
<protein>
    <recommendedName>
        <fullName evidence="6">NlpC/P60 domain-containing protein</fullName>
    </recommendedName>
</protein>
<evidence type="ECO:0000256" key="5">
    <source>
        <dbReference type="ARBA" id="ARBA00022807"/>
    </source>
</evidence>
<dbReference type="CDD" id="cd00254">
    <property type="entry name" value="LT-like"/>
    <property type="match status" value="1"/>
</dbReference>
<dbReference type="Pfam" id="PF00877">
    <property type="entry name" value="NLPC_P60"/>
    <property type="match status" value="1"/>
</dbReference>
<dbReference type="GO" id="GO:0008234">
    <property type="term" value="F:cysteine-type peptidase activity"/>
    <property type="evidence" value="ECO:0007669"/>
    <property type="project" value="UniProtKB-KW"/>
</dbReference>
<dbReference type="PROSITE" id="PS00922">
    <property type="entry name" value="TRANSGLYCOSYLASE"/>
    <property type="match status" value="1"/>
</dbReference>
<keyword evidence="3" id="KW-0645">Protease</keyword>
<dbReference type="InterPro" id="IPR000064">
    <property type="entry name" value="NLP_P60_dom"/>
</dbReference>
<dbReference type="Pfam" id="PF01464">
    <property type="entry name" value="SLT"/>
    <property type="match status" value="1"/>
</dbReference>
<evidence type="ECO:0000313" key="7">
    <source>
        <dbReference type="EMBL" id="MDQ0368232.1"/>
    </source>
</evidence>
<dbReference type="GO" id="GO:0016020">
    <property type="term" value="C:membrane"/>
    <property type="evidence" value="ECO:0007669"/>
    <property type="project" value="InterPro"/>
</dbReference>
<comment type="similarity">
    <text evidence="1">Belongs to the peptidase C40 family.</text>
</comment>
<keyword evidence="4" id="KW-0378">Hydrolase</keyword>
<evidence type="ECO:0000256" key="2">
    <source>
        <dbReference type="ARBA" id="ARBA00007734"/>
    </source>
</evidence>
<organism evidence="7 8">
    <name type="scientific">Catenuloplanes indicus</name>
    <dbReference type="NCBI Taxonomy" id="137267"/>
    <lineage>
        <taxon>Bacteria</taxon>
        <taxon>Bacillati</taxon>
        <taxon>Actinomycetota</taxon>
        <taxon>Actinomycetes</taxon>
        <taxon>Micromonosporales</taxon>
        <taxon>Micromonosporaceae</taxon>
        <taxon>Catenuloplanes</taxon>
    </lineage>
</organism>
<proteinExistence type="inferred from homology"/>